<dbReference type="OMA" id="TCHNDDS"/>
<dbReference type="Proteomes" id="UP000007015">
    <property type="component" value="Chromosome 4"/>
</dbReference>
<dbReference type="HOGENOM" id="CLU_059656_0_0_1"/>
<sequence length="337" mass="37232">MGGNVLRRWLEHGVTVVERAEIDVKAPFRSVNEAVLLFGEKENPLFSGDMYGAVYTAYDNRRKHPNLPQHKHELGYTVDQLSYAHFINRAATTPPAIWPTFSQQHVSGGVAAVTRHVPAELEEAWQELEKERSEKKKMAGCILSLQEELSNAMSELNKLKARDDDGDGGEAAAKVIDLQVEDLKFVEIDDDKPRLRQQSSPAATVTAAAGSASPGEFQKRRYVTFADPPPPTASAYDRAPPQAPLPDVVIELRHRHNHSSTPSPPQLREVRFMRQMSAGHGMMKAAAVAAADQEGRKKKKSLIPLVGALFMRKKKMSSSSSCTCHNDDSAINPRTSF</sequence>
<organism evidence="2 3">
    <name type="scientific">Oryza sativa subsp. indica</name>
    <name type="common">Rice</name>
    <dbReference type="NCBI Taxonomy" id="39946"/>
    <lineage>
        <taxon>Eukaryota</taxon>
        <taxon>Viridiplantae</taxon>
        <taxon>Streptophyta</taxon>
        <taxon>Embryophyta</taxon>
        <taxon>Tracheophyta</taxon>
        <taxon>Spermatophyta</taxon>
        <taxon>Magnoliopsida</taxon>
        <taxon>Liliopsida</taxon>
        <taxon>Poales</taxon>
        <taxon>Poaceae</taxon>
        <taxon>BOP clade</taxon>
        <taxon>Oryzoideae</taxon>
        <taxon>Oryzeae</taxon>
        <taxon>Oryzinae</taxon>
        <taxon>Oryza</taxon>
        <taxon>Oryza sativa</taxon>
    </lineage>
</organism>
<keyword evidence="3" id="KW-1185">Reference proteome</keyword>
<dbReference type="STRING" id="39946.A2XPR4"/>
<reference evidence="2 3" key="1">
    <citation type="journal article" date="2005" name="PLoS Biol.">
        <title>The genomes of Oryza sativa: a history of duplications.</title>
        <authorList>
            <person name="Yu J."/>
            <person name="Wang J."/>
            <person name="Lin W."/>
            <person name="Li S."/>
            <person name="Li H."/>
            <person name="Zhou J."/>
            <person name="Ni P."/>
            <person name="Dong W."/>
            <person name="Hu S."/>
            <person name="Zeng C."/>
            <person name="Zhang J."/>
            <person name="Zhang Y."/>
            <person name="Li R."/>
            <person name="Xu Z."/>
            <person name="Li S."/>
            <person name="Li X."/>
            <person name="Zheng H."/>
            <person name="Cong L."/>
            <person name="Lin L."/>
            <person name="Yin J."/>
            <person name="Geng J."/>
            <person name="Li G."/>
            <person name="Shi J."/>
            <person name="Liu J."/>
            <person name="Lv H."/>
            <person name="Li J."/>
            <person name="Wang J."/>
            <person name="Deng Y."/>
            <person name="Ran L."/>
            <person name="Shi X."/>
            <person name="Wang X."/>
            <person name="Wu Q."/>
            <person name="Li C."/>
            <person name="Ren X."/>
            <person name="Wang J."/>
            <person name="Wang X."/>
            <person name="Li D."/>
            <person name="Liu D."/>
            <person name="Zhang X."/>
            <person name="Ji Z."/>
            <person name="Zhao W."/>
            <person name="Sun Y."/>
            <person name="Zhang Z."/>
            <person name="Bao J."/>
            <person name="Han Y."/>
            <person name="Dong L."/>
            <person name="Ji J."/>
            <person name="Chen P."/>
            <person name="Wu S."/>
            <person name="Liu J."/>
            <person name="Xiao Y."/>
            <person name="Bu D."/>
            <person name="Tan J."/>
            <person name="Yang L."/>
            <person name="Ye C."/>
            <person name="Zhang J."/>
            <person name="Xu J."/>
            <person name="Zhou Y."/>
            <person name="Yu Y."/>
            <person name="Zhang B."/>
            <person name="Zhuang S."/>
            <person name="Wei H."/>
            <person name="Liu B."/>
            <person name="Lei M."/>
            <person name="Yu H."/>
            <person name="Li Y."/>
            <person name="Xu H."/>
            <person name="Wei S."/>
            <person name="He X."/>
            <person name="Fang L."/>
            <person name="Zhang Z."/>
            <person name="Zhang Y."/>
            <person name="Huang X."/>
            <person name="Su Z."/>
            <person name="Tong W."/>
            <person name="Li J."/>
            <person name="Tong Z."/>
            <person name="Li S."/>
            <person name="Ye J."/>
            <person name="Wang L."/>
            <person name="Fang L."/>
            <person name="Lei T."/>
            <person name="Chen C."/>
            <person name="Chen H."/>
            <person name="Xu Z."/>
            <person name="Li H."/>
            <person name="Huang H."/>
            <person name="Zhang F."/>
            <person name="Xu H."/>
            <person name="Li N."/>
            <person name="Zhao C."/>
            <person name="Li S."/>
            <person name="Dong L."/>
            <person name="Huang Y."/>
            <person name="Li L."/>
            <person name="Xi Y."/>
            <person name="Qi Q."/>
            <person name="Li W."/>
            <person name="Zhang B."/>
            <person name="Hu W."/>
            <person name="Zhang Y."/>
            <person name="Tian X."/>
            <person name="Jiao Y."/>
            <person name="Liang X."/>
            <person name="Jin J."/>
            <person name="Gao L."/>
            <person name="Zheng W."/>
            <person name="Hao B."/>
            <person name="Liu S."/>
            <person name="Wang W."/>
            <person name="Yuan L."/>
            <person name="Cao M."/>
            <person name="McDermott J."/>
            <person name="Samudrala R."/>
            <person name="Wang J."/>
            <person name="Wong G.K."/>
            <person name="Yang H."/>
        </authorList>
    </citation>
    <scope>NUCLEOTIDE SEQUENCE [LARGE SCALE GENOMIC DNA]</scope>
    <source>
        <strain evidence="3">cv. 93-11</strain>
    </source>
</reference>
<name>A2XPR4_ORYSI</name>
<evidence type="ECO:0000256" key="1">
    <source>
        <dbReference type="SAM" id="MobiDB-lite"/>
    </source>
</evidence>
<accession>A2XPR4</accession>
<feature type="region of interest" description="Disordered" evidence="1">
    <location>
        <begin position="194"/>
        <end position="213"/>
    </location>
</feature>
<protein>
    <submittedName>
        <fullName evidence="2">Uncharacterized protein</fullName>
    </submittedName>
</protein>
<evidence type="ECO:0000313" key="3">
    <source>
        <dbReference type="Proteomes" id="UP000007015"/>
    </source>
</evidence>
<dbReference type="AlphaFoldDB" id="A2XPR4"/>
<dbReference type="EMBL" id="CM000129">
    <property type="protein sequence ID" value="EAY92824.1"/>
    <property type="molecule type" value="Genomic_DNA"/>
</dbReference>
<feature type="region of interest" description="Disordered" evidence="1">
    <location>
        <begin position="317"/>
        <end position="337"/>
    </location>
</feature>
<feature type="compositionally biased region" description="Low complexity" evidence="1">
    <location>
        <begin position="199"/>
        <end position="213"/>
    </location>
</feature>
<gene>
    <name evidence="2" type="ORF">OsI_14627</name>
</gene>
<evidence type="ECO:0000313" key="2">
    <source>
        <dbReference type="EMBL" id="EAY92824.1"/>
    </source>
</evidence>
<dbReference type="Gramene" id="BGIOSGA015695-TA">
    <property type="protein sequence ID" value="BGIOSGA015695-PA"/>
    <property type="gene ID" value="BGIOSGA015695"/>
</dbReference>
<proteinExistence type="predicted"/>